<dbReference type="GO" id="GO:0016717">
    <property type="term" value="F:oxidoreductase activity, acting on paired donors, with oxidation of a pair of donors resulting in the reduction of molecular oxygen to two molecules of water"/>
    <property type="evidence" value="ECO:0007669"/>
    <property type="project" value="InterPro"/>
</dbReference>
<comment type="caution">
    <text evidence="12">The sequence shown here is derived from an EMBL/GenBank/DDBJ whole genome shotgun (WGS) entry which is preliminary data.</text>
</comment>
<dbReference type="GO" id="GO:0016020">
    <property type="term" value="C:membrane"/>
    <property type="evidence" value="ECO:0007669"/>
    <property type="project" value="UniProtKB-SubCell"/>
</dbReference>
<name>A0A9X3S438_9ACTN</name>
<dbReference type="CDD" id="cd03505">
    <property type="entry name" value="Delta9-FADS-like"/>
    <property type="match status" value="1"/>
</dbReference>
<evidence type="ECO:0000256" key="4">
    <source>
        <dbReference type="ARBA" id="ARBA00022832"/>
    </source>
</evidence>
<evidence type="ECO:0000256" key="8">
    <source>
        <dbReference type="ARBA" id="ARBA00023098"/>
    </source>
</evidence>
<dbReference type="Pfam" id="PF00487">
    <property type="entry name" value="FA_desaturase"/>
    <property type="match status" value="1"/>
</dbReference>
<evidence type="ECO:0000313" key="12">
    <source>
        <dbReference type="EMBL" id="MDA0160258.1"/>
    </source>
</evidence>
<proteinExistence type="inferred from homology"/>
<gene>
    <name evidence="12" type="ORF">OM076_08285</name>
</gene>
<evidence type="ECO:0000259" key="11">
    <source>
        <dbReference type="Pfam" id="PF00487"/>
    </source>
</evidence>
<feature type="transmembrane region" description="Helical" evidence="10">
    <location>
        <begin position="46"/>
        <end position="67"/>
    </location>
</feature>
<dbReference type="EMBL" id="JAPDOD010000005">
    <property type="protein sequence ID" value="MDA0160258.1"/>
    <property type="molecule type" value="Genomic_DNA"/>
</dbReference>
<evidence type="ECO:0000313" key="13">
    <source>
        <dbReference type="Proteomes" id="UP001149140"/>
    </source>
</evidence>
<evidence type="ECO:0000256" key="7">
    <source>
        <dbReference type="ARBA" id="ARBA00023004"/>
    </source>
</evidence>
<protein>
    <submittedName>
        <fullName evidence="12">Acyl-CoA desaturase</fullName>
    </submittedName>
</protein>
<keyword evidence="8" id="KW-0443">Lipid metabolism</keyword>
<dbReference type="PANTHER" id="PTHR11351:SF3">
    <property type="entry name" value="BLL4393 PROTEIN"/>
    <property type="match status" value="1"/>
</dbReference>
<feature type="transmembrane region" description="Helical" evidence="10">
    <location>
        <begin position="173"/>
        <end position="204"/>
    </location>
</feature>
<evidence type="ECO:0000256" key="3">
    <source>
        <dbReference type="ARBA" id="ARBA00022692"/>
    </source>
</evidence>
<dbReference type="RefSeq" id="WP_270039032.1">
    <property type="nucleotide sequence ID" value="NZ_JAPDOD010000005.1"/>
</dbReference>
<comment type="subcellular location">
    <subcellularLocation>
        <location evidence="1">Membrane</location>
        <topology evidence="1">Multi-pass membrane protein</topology>
    </subcellularLocation>
</comment>
<keyword evidence="6" id="KW-0560">Oxidoreductase</keyword>
<dbReference type="InterPro" id="IPR015876">
    <property type="entry name" value="Acyl-CoA_DS"/>
</dbReference>
<dbReference type="GO" id="GO:0006631">
    <property type="term" value="P:fatty acid metabolic process"/>
    <property type="evidence" value="ECO:0007669"/>
    <property type="project" value="UniProtKB-KW"/>
</dbReference>
<evidence type="ECO:0000256" key="2">
    <source>
        <dbReference type="ARBA" id="ARBA00008749"/>
    </source>
</evidence>
<organism evidence="12 13">
    <name type="scientific">Solirubrobacter ginsenosidimutans</name>
    <dbReference type="NCBI Taxonomy" id="490573"/>
    <lineage>
        <taxon>Bacteria</taxon>
        <taxon>Bacillati</taxon>
        <taxon>Actinomycetota</taxon>
        <taxon>Thermoleophilia</taxon>
        <taxon>Solirubrobacterales</taxon>
        <taxon>Solirubrobacteraceae</taxon>
        <taxon>Solirubrobacter</taxon>
    </lineage>
</organism>
<keyword evidence="4" id="KW-0276">Fatty acid metabolism</keyword>
<evidence type="ECO:0000256" key="6">
    <source>
        <dbReference type="ARBA" id="ARBA00023002"/>
    </source>
</evidence>
<sequence>MSHVVPSSVPITNETSERIVRMLVVGMPVAALAFAGWLAWGGTLHWHDLVVLAVTYTLSGIGITVGYHRLFTHRSFKTTRSMRITLAVLGSAAVEGPVTEWVATHRMHHQFSDRAGDPHSPHVHEGTGWRAALHGLAHAHLGWMFRGKDQANPARYAKDLLADRDLRFIARTFPLWVFAGLAFAFGLGFALTGSIVGGLTALLWGGPVRILLLHHATFSINSLCHFFGRRAFATGDESRNLAWLAPIAFGEAWHNNHHAFPTSARHGLGRGQVDPGAWCISGLERLHLAWDVVRISPSRQEAKRGERGV</sequence>
<feature type="domain" description="Fatty acid desaturase" evidence="11">
    <location>
        <begin position="49"/>
        <end position="268"/>
    </location>
</feature>
<feature type="transmembrane region" description="Helical" evidence="10">
    <location>
        <begin position="20"/>
        <end position="40"/>
    </location>
</feature>
<dbReference type="InterPro" id="IPR005804">
    <property type="entry name" value="FA_desaturase_dom"/>
</dbReference>
<dbReference type="PANTHER" id="PTHR11351">
    <property type="entry name" value="ACYL-COA DESATURASE"/>
    <property type="match status" value="1"/>
</dbReference>
<keyword evidence="7" id="KW-0408">Iron</keyword>
<keyword evidence="13" id="KW-1185">Reference proteome</keyword>
<dbReference type="Proteomes" id="UP001149140">
    <property type="component" value="Unassembled WGS sequence"/>
</dbReference>
<dbReference type="AlphaFoldDB" id="A0A9X3S438"/>
<keyword evidence="3 10" id="KW-0812">Transmembrane</keyword>
<comment type="similarity">
    <text evidence="2">Belongs to the fatty acid desaturase type 2 family.</text>
</comment>
<evidence type="ECO:0000256" key="1">
    <source>
        <dbReference type="ARBA" id="ARBA00004141"/>
    </source>
</evidence>
<dbReference type="PRINTS" id="PR00075">
    <property type="entry name" value="FACDDSATRASE"/>
</dbReference>
<reference evidence="12" key="1">
    <citation type="submission" date="2022-10" db="EMBL/GenBank/DDBJ databases">
        <title>The WGS of Solirubrobacter ginsenosidimutans DSM 21036.</title>
        <authorList>
            <person name="Jiang Z."/>
        </authorList>
    </citation>
    <scope>NUCLEOTIDE SEQUENCE</scope>
    <source>
        <strain evidence="12">DSM 21036</strain>
    </source>
</reference>
<keyword evidence="9 10" id="KW-0472">Membrane</keyword>
<evidence type="ECO:0000256" key="10">
    <source>
        <dbReference type="SAM" id="Phobius"/>
    </source>
</evidence>
<evidence type="ECO:0000256" key="9">
    <source>
        <dbReference type="ARBA" id="ARBA00023136"/>
    </source>
</evidence>
<keyword evidence="5 10" id="KW-1133">Transmembrane helix</keyword>
<accession>A0A9X3S438</accession>
<evidence type="ECO:0000256" key="5">
    <source>
        <dbReference type="ARBA" id="ARBA00022989"/>
    </source>
</evidence>